<name>A0A0P1BMT5_9BASI</name>
<dbReference type="GO" id="GO:0003677">
    <property type="term" value="F:DNA binding"/>
    <property type="evidence" value="ECO:0007669"/>
    <property type="project" value="TreeGrafter"/>
</dbReference>
<organism evidence="2 3">
    <name type="scientific">Ceraceosorus bombacis</name>
    <dbReference type="NCBI Taxonomy" id="401625"/>
    <lineage>
        <taxon>Eukaryota</taxon>
        <taxon>Fungi</taxon>
        <taxon>Dikarya</taxon>
        <taxon>Basidiomycota</taxon>
        <taxon>Ustilaginomycotina</taxon>
        <taxon>Exobasidiomycetes</taxon>
        <taxon>Ceraceosorales</taxon>
        <taxon>Ceraceosoraceae</taxon>
        <taxon>Ceraceosorus</taxon>
    </lineage>
</organism>
<sequence length="1039" mass="112828">MPENPTDKVFAVFDKGASAGIQERMSTPKTRTAPQDPALAREEANKRPRRAAAEAADAASVLQAAAQREAIKESRRKGRTPREEVSIKSGGAGRPSDAKSVEGDARSSSEAPEVTAVRLGKGKRKDKKGDSISPRKHHNGVPAGVSFKSRQPLELSLDVKGTGTKAEQAHSFFARRPAAAAAPARGAQAAVSDANEQRNLEPLRRVSSIAKRKPQLEAPFPGPGHAHVNWATQESAASSRVFDGRAPRDKGKARQVDETCTELAAICNHESRRNAGEGPSSMSIPRRGEPQEVLSSFLEEVVPLAKARCRDGSLPAALTRAINTVTDRGASHEAKRTSEMWTHRWRPCSASDCLGNEEMATYLRDWLRELEVSPWERRETQISGVELRADVRYASVPKRRAVEKRVEKSAQRRLGRSSTRRKRRGPGGYSSGDDEDDMADFIVDDEMSEGDHVEDSNFDNFRPPGDANHGAALSRATDTAPMSPASSVALLPASMKAAAGTPGSFAAVEHFRNCIVLTGPSGVGKTAAVYACASELGWEVFELFPGMKKRSGKDLEGAVGALSRNHMVGSGGGASGVSNSQSTNALSALMSRGNEASPATASFEPSAVRQSLILLEEADILYEEDKGFWPAVVQLVATSRRPIVITCNDVDYVPLSDLPVQEVLQFCSPTPSIAVPYLQTIALAEGHMLDSDELAELYDTTTTLHDPLSERRVAANGPLHPATELIHSERRCDIDSSPTVSHDLRAALNQIQFACQHAVGVPRNVDGGLGEEHAEEWTPSSEHGLWNLTSLHGCARAEGQDDKGEASCVVSETHSPVDALKKVRLLGIACNARSFADAHLQRIFRRDSDLYEHEQMCASVSDVQQPAHVSQLYKSHPYPETIAIPSIKGEDRLLAAIQDCAQKLLSSADCVALQPFDPLAFDLARLRHCKDVWTLLRLQQPPYSYRLPREQTVTEYAPTVRHIHALDDEAEASHEQAIAAAVAEAQKAPLEDQPIRSLRATRNSARSTLDGGLPNRHYERWYLAGPEELAAARRGRLLQ</sequence>
<feature type="compositionally biased region" description="Low complexity" evidence="1">
    <location>
        <begin position="53"/>
        <end position="68"/>
    </location>
</feature>
<evidence type="ECO:0000256" key="1">
    <source>
        <dbReference type="SAM" id="MobiDB-lite"/>
    </source>
</evidence>
<evidence type="ECO:0000313" key="3">
    <source>
        <dbReference type="Proteomes" id="UP000054845"/>
    </source>
</evidence>
<feature type="compositionally biased region" description="Basic residues" evidence="1">
    <location>
        <begin position="411"/>
        <end position="425"/>
    </location>
</feature>
<accession>A0A0P1BMT5</accession>
<dbReference type="STRING" id="401625.A0A0P1BMT5"/>
<feature type="compositionally biased region" description="Polar residues" evidence="1">
    <location>
        <begin position="24"/>
        <end position="33"/>
    </location>
</feature>
<feature type="compositionally biased region" description="Basic and acidic residues" evidence="1">
    <location>
        <begin position="96"/>
        <end position="107"/>
    </location>
</feature>
<dbReference type="Gene3D" id="3.40.50.300">
    <property type="entry name" value="P-loop containing nucleotide triphosphate hydrolases"/>
    <property type="match status" value="1"/>
</dbReference>
<dbReference type="EMBL" id="CCYA01000265">
    <property type="protein sequence ID" value="CEH17719.1"/>
    <property type="molecule type" value="Genomic_DNA"/>
</dbReference>
<feature type="region of interest" description="Disordered" evidence="1">
    <location>
        <begin position="1"/>
        <end position="152"/>
    </location>
</feature>
<reference evidence="3" key="1">
    <citation type="submission" date="2014-09" db="EMBL/GenBank/DDBJ databases">
        <authorList>
            <person name="Sharma Rahul"/>
            <person name="Thines Marco"/>
        </authorList>
    </citation>
    <scope>NUCLEOTIDE SEQUENCE [LARGE SCALE GENOMIC DNA]</scope>
</reference>
<dbReference type="InterPro" id="IPR027417">
    <property type="entry name" value="P-loop_NTPase"/>
</dbReference>
<feature type="region of interest" description="Disordered" evidence="1">
    <location>
        <begin position="399"/>
        <end position="483"/>
    </location>
</feature>
<dbReference type="AlphaFoldDB" id="A0A0P1BMT5"/>
<evidence type="ECO:0000313" key="2">
    <source>
        <dbReference type="EMBL" id="CEH17719.1"/>
    </source>
</evidence>
<dbReference type="Proteomes" id="UP000054845">
    <property type="component" value="Unassembled WGS sequence"/>
</dbReference>
<dbReference type="GO" id="GO:0005634">
    <property type="term" value="C:nucleus"/>
    <property type="evidence" value="ECO:0007669"/>
    <property type="project" value="TreeGrafter"/>
</dbReference>
<keyword evidence="3" id="KW-1185">Reference proteome</keyword>
<proteinExistence type="predicted"/>
<feature type="compositionally biased region" description="Acidic residues" evidence="1">
    <location>
        <begin position="432"/>
        <end position="448"/>
    </location>
</feature>
<dbReference type="OrthoDB" id="9996895at2759"/>
<dbReference type="SUPFAM" id="SSF52540">
    <property type="entry name" value="P-loop containing nucleoside triphosphate hydrolases"/>
    <property type="match status" value="1"/>
</dbReference>
<protein>
    <submittedName>
        <fullName evidence="2">Replication factor C, subunit RFC1 (Large subunit)</fullName>
    </submittedName>
</protein>
<dbReference type="PANTHER" id="PTHR23389:SF21">
    <property type="entry name" value="ATPASE FAMILY AAA DOMAIN-CONTAINING PROTEIN 5"/>
    <property type="match status" value="1"/>
</dbReference>
<dbReference type="PANTHER" id="PTHR23389">
    <property type="entry name" value="CHROMOSOME TRANSMISSION FIDELITY FACTOR 18"/>
    <property type="match status" value="1"/>
</dbReference>